<keyword evidence="7" id="KW-1185">Reference proteome</keyword>
<dbReference type="PANTHER" id="PTHR11717">
    <property type="entry name" value="LOW MOLECULAR WEIGHT PROTEIN TYROSINE PHOSPHATASE"/>
    <property type="match status" value="1"/>
</dbReference>
<evidence type="ECO:0000313" key="7">
    <source>
        <dbReference type="Proteomes" id="UP000322225"/>
    </source>
</evidence>
<dbReference type="EMBL" id="CP144051">
    <property type="protein sequence ID" value="WWD16060.1"/>
    <property type="molecule type" value="Genomic_DNA"/>
</dbReference>
<dbReference type="CDD" id="cd16343">
    <property type="entry name" value="LMWPTP"/>
    <property type="match status" value="1"/>
</dbReference>
<sequence>MPDQREKISVLMVCLGRSPMAEAVLKHQISQRPEIQERFEISVDSAGTGAYHEGDSADSRTVAVCRKHKVPISCIARAVTKDDFTKFDYILAMDQNNLQTLLHRQPSSSKSHVTLFGSFDPSIPLSSIGSNKIKARAIDDPYYGGKDGFESSFKLCEAFAGGFLDYLERKERR</sequence>
<dbReference type="GO" id="GO:0004725">
    <property type="term" value="F:protein tyrosine phosphatase activity"/>
    <property type="evidence" value="ECO:0007669"/>
    <property type="project" value="InterPro"/>
</dbReference>
<dbReference type="InterPro" id="IPR017867">
    <property type="entry name" value="Tyr_phospatase_low_mol_wt"/>
</dbReference>
<dbReference type="Pfam" id="PF01451">
    <property type="entry name" value="LMWPc"/>
    <property type="match status" value="1"/>
</dbReference>
<dbReference type="InterPro" id="IPR023485">
    <property type="entry name" value="Ptyr_pPase"/>
</dbReference>
<comment type="similarity">
    <text evidence="1">Belongs to the low molecular weight phosphotyrosine protein phosphatase family.</text>
</comment>
<dbReference type="RefSeq" id="XP_031862659.2">
    <property type="nucleotide sequence ID" value="XM_032002852.2"/>
</dbReference>
<evidence type="ECO:0000256" key="2">
    <source>
        <dbReference type="ARBA" id="ARBA00022801"/>
    </source>
</evidence>
<dbReference type="PRINTS" id="PR00719">
    <property type="entry name" value="LMWPTPASE"/>
</dbReference>
<dbReference type="KEGG" id="ksn:43586970"/>
<evidence type="ECO:0000313" key="6">
    <source>
        <dbReference type="EMBL" id="WWD16060.1"/>
    </source>
</evidence>
<reference evidence="6" key="2">
    <citation type="submission" date="2024-01" db="EMBL/GenBank/DDBJ databases">
        <title>Comparative genomics of Cryptococcus and Kwoniella reveals pathogenesis evolution and contrasting modes of karyotype evolution via chromosome fusion or intercentromeric recombination.</title>
        <authorList>
            <person name="Coelho M.A."/>
            <person name="David-Palma M."/>
            <person name="Shea T."/>
            <person name="Bowers K."/>
            <person name="McGinley-Smith S."/>
            <person name="Mohammad A.W."/>
            <person name="Gnirke A."/>
            <person name="Yurkov A.M."/>
            <person name="Nowrousian M."/>
            <person name="Sun S."/>
            <person name="Cuomo C.A."/>
            <person name="Heitman J."/>
        </authorList>
    </citation>
    <scope>NUCLEOTIDE SEQUENCE</scope>
    <source>
        <strain evidence="6">CBS 12478</strain>
    </source>
</reference>
<evidence type="ECO:0000256" key="1">
    <source>
        <dbReference type="ARBA" id="ARBA00011063"/>
    </source>
</evidence>
<keyword evidence="3" id="KW-0904">Protein phosphatase</keyword>
<accession>A0AAJ8MU07</accession>
<dbReference type="GeneID" id="43586970"/>
<feature type="domain" description="Phosphotyrosine protein phosphatase I" evidence="5">
    <location>
        <begin position="8"/>
        <end position="166"/>
    </location>
</feature>
<organism evidence="6 7">
    <name type="scientific">Kwoniella shandongensis</name>
    <dbReference type="NCBI Taxonomy" id="1734106"/>
    <lineage>
        <taxon>Eukaryota</taxon>
        <taxon>Fungi</taxon>
        <taxon>Dikarya</taxon>
        <taxon>Basidiomycota</taxon>
        <taxon>Agaricomycotina</taxon>
        <taxon>Tremellomycetes</taxon>
        <taxon>Tremellales</taxon>
        <taxon>Cryptococcaceae</taxon>
        <taxon>Kwoniella</taxon>
    </lineage>
</organism>
<dbReference type="InterPro" id="IPR036196">
    <property type="entry name" value="Ptyr_pPase_sf"/>
</dbReference>
<reference evidence="6" key="1">
    <citation type="submission" date="2017-08" db="EMBL/GenBank/DDBJ databases">
        <authorList>
            <person name="Cuomo C."/>
            <person name="Billmyre B."/>
            <person name="Heitman J."/>
        </authorList>
    </citation>
    <scope>NUCLEOTIDE SEQUENCE</scope>
    <source>
        <strain evidence="6">CBS 12478</strain>
    </source>
</reference>
<gene>
    <name evidence="6" type="ORF">CI109_100485</name>
</gene>
<evidence type="ECO:0000256" key="4">
    <source>
        <dbReference type="PIRSR" id="PIRSR617867-1"/>
    </source>
</evidence>
<dbReference type="Gene3D" id="3.40.50.2300">
    <property type="match status" value="1"/>
</dbReference>
<feature type="active site" description="Proton donor" evidence="4">
    <location>
        <position position="140"/>
    </location>
</feature>
<keyword evidence="2" id="KW-0378">Hydrolase</keyword>
<dbReference type="SMART" id="SM00226">
    <property type="entry name" value="LMWPc"/>
    <property type="match status" value="1"/>
</dbReference>
<dbReference type="InterPro" id="IPR050438">
    <property type="entry name" value="LMW_PTPase"/>
</dbReference>
<dbReference type="PANTHER" id="PTHR11717:SF7">
    <property type="entry name" value="LOW MOLECULAR WEIGHT PHOSPHOTYROSINE PROTEIN PHOSPHATASE"/>
    <property type="match status" value="1"/>
</dbReference>
<proteinExistence type="inferred from homology"/>
<name>A0AAJ8MU07_9TREE</name>
<dbReference type="SUPFAM" id="SSF52788">
    <property type="entry name" value="Phosphotyrosine protein phosphatases I"/>
    <property type="match status" value="1"/>
</dbReference>
<dbReference type="AlphaFoldDB" id="A0AAJ8MU07"/>
<evidence type="ECO:0000256" key="3">
    <source>
        <dbReference type="ARBA" id="ARBA00022912"/>
    </source>
</evidence>
<evidence type="ECO:0000259" key="5">
    <source>
        <dbReference type="SMART" id="SM00226"/>
    </source>
</evidence>
<dbReference type="Proteomes" id="UP000322225">
    <property type="component" value="Chromosome 1"/>
</dbReference>
<protein>
    <recommendedName>
        <fullName evidence="5">Phosphotyrosine protein phosphatase I domain-containing protein</fullName>
    </recommendedName>
</protein>
<feature type="active site" evidence="4">
    <location>
        <position position="17"/>
    </location>
</feature>
<feature type="active site" description="Nucleophile" evidence="4">
    <location>
        <position position="14"/>
    </location>
</feature>